<evidence type="ECO:0000313" key="5">
    <source>
        <dbReference type="EMBL" id="SEG77733.1"/>
    </source>
</evidence>
<evidence type="ECO:0000256" key="3">
    <source>
        <dbReference type="ARBA" id="ARBA00022691"/>
    </source>
</evidence>
<sequence>MVAAIAADSPGPDVLDVGCGTGISSRQFQAAGCKVLGIDVDARMADVARRSGVEVEVAAFEAWEPAGRTFDTVIAGQTWHWVDPVAGAAKAAQVLRPGGRLSVFWNVAQPPPEVSATFAEVYARVLPELPISKATMTPLEGYAVMFTNAADGMRAEKAFGEPDQTRYDWERTYTRDEWLDQVPTHGGHSRFAPEQQAELLAGIGAAIDAVGGAFTMEYATVAVTAVRI</sequence>
<keyword evidence="1 5" id="KW-0489">Methyltransferase</keyword>
<keyword evidence="3" id="KW-0949">S-adenosyl-L-methionine</keyword>
<dbReference type="EMBL" id="FNVT01000004">
    <property type="protein sequence ID" value="SEG77733.1"/>
    <property type="molecule type" value="Genomic_DNA"/>
</dbReference>
<dbReference type="PANTHER" id="PTHR43464:SF19">
    <property type="entry name" value="UBIQUINONE BIOSYNTHESIS O-METHYLTRANSFERASE, MITOCHONDRIAL"/>
    <property type="match status" value="1"/>
</dbReference>
<accession>A0A1H6CYA8</accession>
<evidence type="ECO:0000313" key="6">
    <source>
        <dbReference type="Proteomes" id="UP000236732"/>
    </source>
</evidence>
<dbReference type="AlphaFoldDB" id="A0A1H6CYA8"/>
<gene>
    <name evidence="5" type="ORF">SAMN05444920_104522</name>
</gene>
<dbReference type="InterPro" id="IPR029063">
    <property type="entry name" value="SAM-dependent_MTases_sf"/>
</dbReference>
<proteinExistence type="predicted"/>
<dbReference type="PANTHER" id="PTHR43464">
    <property type="entry name" value="METHYLTRANSFERASE"/>
    <property type="match status" value="1"/>
</dbReference>
<keyword evidence="6" id="KW-1185">Reference proteome</keyword>
<name>A0A1H6CYA8_9ACTN</name>
<feature type="domain" description="Methyltransferase" evidence="4">
    <location>
        <begin position="14"/>
        <end position="99"/>
    </location>
</feature>
<evidence type="ECO:0000259" key="4">
    <source>
        <dbReference type="Pfam" id="PF13649"/>
    </source>
</evidence>
<dbReference type="Pfam" id="PF13649">
    <property type="entry name" value="Methyltransf_25"/>
    <property type="match status" value="1"/>
</dbReference>
<dbReference type="GO" id="GO:0032259">
    <property type="term" value="P:methylation"/>
    <property type="evidence" value="ECO:0007669"/>
    <property type="project" value="UniProtKB-KW"/>
</dbReference>
<dbReference type="SUPFAM" id="SSF53335">
    <property type="entry name" value="S-adenosyl-L-methionine-dependent methyltransferases"/>
    <property type="match status" value="1"/>
</dbReference>
<dbReference type="Gene3D" id="3.40.50.150">
    <property type="entry name" value="Vaccinia Virus protein VP39"/>
    <property type="match status" value="1"/>
</dbReference>
<dbReference type="InterPro" id="IPR041698">
    <property type="entry name" value="Methyltransf_25"/>
</dbReference>
<keyword evidence="2 5" id="KW-0808">Transferase</keyword>
<protein>
    <submittedName>
        <fullName evidence="5">Methyltransferase domain-containing protein</fullName>
    </submittedName>
</protein>
<organism evidence="5 6">
    <name type="scientific">Nonomuraea solani</name>
    <dbReference type="NCBI Taxonomy" id="1144553"/>
    <lineage>
        <taxon>Bacteria</taxon>
        <taxon>Bacillati</taxon>
        <taxon>Actinomycetota</taxon>
        <taxon>Actinomycetes</taxon>
        <taxon>Streptosporangiales</taxon>
        <taxon>Streptosporangiaceae</taxon>
        <taxon>Nonomuraea</taxon>
    </lineage>
</organism>
<reference evidence="5 6" key="1">
    <citation type="submission" date="2016-10" db="EMBL/GenBank/DDBJ databases">
        <authorList>
            <person name="de Groot N.N."/>
        </authorList>
    </citation>
    <scope>NUCLEOTIDE SEQUENCE [LARGE SCALE GENOMIC DNA]</scope>
    <source>
        <strain evidence="5 6">CGMCC 4.7037</strain>
    </source>
</reference>
<dbReference type="GO" id="GO:0008168">
    <property type="term" value="F:methyltransferase activity"/>
    <property type="evidence" value="ECO:0007669"/>
    <property type="project" value="UniProtKB-KW"/>
</dbReference>
<evidence type="ECO:0000256" key="2">
    <source>
        <dbReference type="ARBA" id="ARBA00022679"/>
    </source>
</evidence>
<evidence type="ECO:0000256" key="1">
    <source>
        <dbReference type="ARBA" id="ARBA00022603"/>
    </source>
</evidence>
<dbReference type="CDD" id="cd02440">
    <property type="entry name" value="AdoMet_MTases"/>
    <property type="match status" value="1"/>
</dbReference>
<dbReference type="Proteomes" id="UP000236732">
    <property type="component" value="Unassembled WGS sequence"/>
</dbReference>